<evidence type="ECO:0000259" key="10">
    <source>
        <dbReference type="PROSITE" id="PS50893"/>
    </source>
</evidence>
<evidence type="ECO:0000256" key="5">
    <source>
        <dbReference type="ARBA" id="ARBA00022741"/>
    </source>
</evidence>
<dbReference type="Gene3D" id="1.20.1560.10">
    <property type="entry name" value="ABC transporter type 1, transmembrane domain"/>
    <property type="match status" value="1"/>
</dbReference>
<dbReference type="EMBL" id="MEWG01000050">
    <property type="protein sequence ID" value="OGC76133.1"/>
    <property type="molecule type" value="Genomic_DNA"/>
</dbReference>
<feature type="transmembrane region" description="Helical" evidence="9">
    <location>
        <begin position="82"/>
        <end position="102"/>
    </location>
</feature>
<evidence type="ECO:0000256" key="6">
    <source>
        <dbReference type="ARBA" id="ARBA00022840"/>
    </source>
</evidence>
<dbReference type="AlphaFoldDB" id="A0A1F4X4Q6"/>
<gene>
    <name evidence="11" type="ORF">A2619_02125</name>
</gene>
<protein>
    <recommendedName>
        <fullName evidence="10">ABC transporter domain-containing protein</fullName>
    </recommendedName>
</protein>
<reference evidence="11 12" key="1">
    <citation type="journal article" date="2016" name="Nat. Commun.">
        <title>Thousands of microbial genomes shed light on interconnected biogeochemical processes in an aquifer system.</title>
        <authorList>
            <person name="Anantharaman K."/>
            <person name="Brown C.T."/>
            <person name="Hug L.A."/>
            <person name="Sharon I."/>
            <person name="Castelle C.J."/>
            <person name="Probst A.J."/>
            <person name="Thomas B.C."/>
            <person name="Singh A."/>
            <person name="Wilkins M.J."/>
            <person name="Karaoz U."/>
            <person name="Brodie E.L."/>
            <person name="Williams K.H."/>
            <person name="Hubbard S.S."/>
            <person name="Banfield J.F."/>
        </authorList>
    </citation>
    <scope>NUCLEOTIDE SEQUENCE [LARGE SCALE GENOMIC DNA]</scope>
</reference>
<evidence type="ECO:0000256" key="7">
    <source>
        <dbReference type="ARBA" id="ARBA00022989"/>
    </source>
</evidence>
<keyword evidence="4 9" id="KW-0812">Transmembrane</keyword>
<evidence type="ECO:0000256" key="1">
    <source>
        <dbReference type="ARBA" id="ARBA00004651"/>
    </source>
</evidence>
<evidence type="ECO:0000256" key="4">
    <source>
        <dbReference type="ARBA" id="ARBA00022692"/>
    </source>
</evidence>
<organism evidence="11 12">
    <name type="scientific">candidate division WWE3 bacterium RIFOXYD1_FULL_39_9</name>
    <dbReference type="NCBI Taxonomy" id="1802649"/>
    <lineage>
        <taxon>Bacteria</taxon>
        <taxon>Katanobacteria</taxon>
    </lineage>
</organism>
<dbReference type="GO" id="GO:0005886">
    <property type="term" value="C:plasma membrane"/>
    <property type="evidence" value="ECO:0007669"/>
    <property type="project" value="UniProtKB-SubCell"/>
</dbReference>
<sequence length="620" mass="70990">MAESSSQDQNNKYERVSLKEFFELSKWVTKIIFSINPVFATLNVIFGFLHTIRSLVNSLILAKILDILVKTAQSENASISDLYPILSVLILVQLAYSVLDFFKAYSERSLEITAGVMLRKNLYTKMHELGVQTLERPEVTDKIHRAGGYMGTVMRYYNQIVDLISYTGGTITTAIIVFRYVPEIIPVILLLSIPKYLNDKKYRTQIWKFDYETTEDYRKSSNTYYNLTSPADLQEIFINNSFGFLDKKYMEYQKWYMDKSIEIRKKWFLGLYSMDFISNFGTYYGFIRIFSRFIAGATSVGNIYFQLNTLMSFQNSLYRTFQVFNGLFDFSVRMKDVYVLFQTKKAFEDGSVELGKLEKGPTIEFVDVDFTYPRGAKPVIEKLNLKIESGEKVAIVGPNGAGKTTLVRLISRMYQVSNGTILIDNQNINDLVGETLYKNMGVLMQEYNTHTQLTVRENIYLGRADSPIDEEKIIAAAKSADALGFIEELPNKFGQILSERFKGGIKLSTGQWQKLAIARFFYRDAPLVIFDEPTASIDAESEFNIFNRIYSFFKNKTVIIISHRFSTVRNADRIIVLVKGKVVEDGNHSELMALNGEYAKAFLLQAKGYDNNPVETIAAQ</sequence>
<keyword evidence="5" id="KW-0547">Nucleotide-binding</keyword>
<evidence type="ECO:0000256" key="2">
    <source>
        <dbReference type="ARBA" id="ARBA00022448"/>
    </source>
</evidence>
<dbReference type="InterPro" id="IPR003439">
    <property type="entry name" value="ABC_transporter-like_ATP-bd"/>
</dbReference>
<proteinExistence type="predicted"/>
<dbReference type="PROSITE" id="PS50893">
    <property type="entry name" value="ABC_TRANSPORTER_2"/>
    <property type="match status" value="1"/>
</dbReference>
<evidence type="ECO:0000256" key="3">
    <source>
        <dbReference type="ARBA" id="ARBA00022475"/>
    </source>
</evidence>
<dbReference type="FunFam" id="3.40.50.300:FF:000299">
    <property type="entry name" value="ABC transporter ATP-binding protein/permease"/>
    <property type="match status" value="1"/>
</dbReference>
<dbReference type="GO" id="GO:0034040">
    <property type="term" value="F:ATPase-coupled lipid transmembrane transporter activity"/>
    <property type="evidence" value="ECO:0007669"/>
    <property type="project" value="TreeGrafter"/>
</dbReference>
<evidence type="ECO:0000256" key="9">
    <source>
        <dbReference type="SAM" id="Phobius"/>
    </source>
</evidence>
<evidence type="ECO:0000313" key="12">
    <source>
        <dbReference type="Proteomes" id="UP000176815"/>
    </source>
</evidence>
<dbReference type="SMART" id="SM00382">
    <property type="entry name" value="AAA"/>
    <property type="match status" value="1"/>
</dbReference>
<dbReference type="Pfam" id="PF00005">
    <property type="entry name" value="ABC_tran"/>
    <property type="match status" value="1"/>
</dbReference>
<feature type="transmembrane region" description="Helical" evidence="9">
    <location>
        <begin position="267"/>
        <end position="286"/>
    </location>
</feature>
<feature type="transmembrane region" description="Helical" evidence="9">
    <location>
        <begin position="27"/>
        <end position="49"/>
    </location>
</feature>
<dbReference type="InterPro" id="IPR039421">
    <property type="entry name" value="Type_1_exporter"/>
</dbReference>
<keyword evidence="3" id="KW-1003">Cell membrane</keyword>
<comment type="caution">
    <text evidence="11">The sequence shown here is derived from an EMBL/GenBank/DDBJ whole genome shotgun (WGS) entry which is preliminary data.</text>
</comment>
<evidence type="ECO:0000256" key="8">
    <source>
        <dbReference type="ARBA" id="ARBA00023136"/>
    </source>
</evidence>
<dbReference type="InterPro" id="IPR036640">
    <property type="entry name" value="ABC1_TM_sf"/>
</dbReference>
<dbReference type="PANTHER" id="PTHR24221:SF646">
    <property type="entry name" value="HAEMOLYSIN SECRETION ATP-BINDING PROTEIN"/>
    <property type="match status" value="1"/>
</dbReference>
<keyword evidence="2" id="KW-0813">Transport</keyword>
<keyword evidence="6" id="KW-0067">ATP-binding</keyword>
<dbReference type="InterPro" id="IPR003593">
    <property type="entry name" value="AAA+_ATPase"/>
</dbReference>
<dbReference type="GO" id="GO:0005524">
    <property type="term" value="F:ATP binding"/>
    <property type="evidence" value="ECO:0007669"/>
    <property type="project" value="UniProtKB-KW"/>
</dbReference>
<dbReference type="Proteomes" id="UP000176815">
    <property type="component" value="Unassembled WGS sequence"/>
</dbReference>
<dbReference type="InterPro" id="IPR027417">
    <property type="entry name" value="P-loop_NTPase"/>
</dbReference>
<name>A0A1F4X4Q6_UNCKA</name>
<evidence type="ECO:0000313" key="11">
    <source>
        <dbReference type="EMBL" id="OGC76133.1"/>
    </source>
</evidence>
<comment type="subcellular location">
    <subcellularLocation>
        <location evidence="1">Cell membrane</location>
        <topology evidence="1">Multi-pass membrane protein</topology>
    </subcellularLocation>
</comment>
<dbReference type="Gene3D" id="3.40.50.300">
    <property type="entry name" value="P-loop containing nucleotide triphosphate hydrolases"/>
    <property type="match status" value="1"/>
</dbReference>
<dbReference type="PANTHER" id="PTHR24221">
    <property type="entry name" value="ATP-BINDING CASSETTE SUB-FAMILY B"/>
    <property type="match status" value="1"/>
</dbReference>
<dbReference type="SUPFAM" id="SSF52540">
    <property type="entry name" value="P-loop containing nucleoside triphosphate hydrolases"/>
    <property type="match status" value="1"/>
</dbReference>
<keyword evidence="7 9" id="KW-1133">Transmembrane helix</keyword>
<feature type="domain" description="ABC transporter" evidence="10">
    <location>
        <begin position="363"/>
        <end position="604"/>
    </location>
</feature>
<keyword evidence="8 9" id="KW-0472">Membrane</keyword>
<dbReference type="SUPFAM" id="SSF90123">
    <property type="entry name" value="ABC transporter transmembrane region"/>
    <property type="match status" value="1"/>
</dbReference>
<accession>A0A1F4X4Q6</accession>
<dbReference type="GO" id="GO:0016887">
    <property type="term" value="F:ATP hydrolysis activity"/>
    <property type="evidence" value="ECO:0007669"/>
    <property type="project" value="InterPro"/>
</dbReference>